<dbReference type="OrthoDB" id="7522752at2"/>
<reference evidence="4 5" key="1">
    <citation type="submission" date="2018-03" db="EMBL/GenBank/DDBJ databases">
        <title>Genomic Encyclopedia of Archaeal and Bacterial Type Strains, Phase II (KMG-II): from individual species to whole genera.</title>
        <authorList>
            <person name="Goeker M."/>
        </authorList>
    </citation>
    <scope>NUCLEOTIDE SEQUENCE [LARGE SCALE GENOMIC DNA]</scope>
    <source>
        <strain evidence="4 5">DSM 29318</strain>
    </source>
</reference>
<protein>
    <submittedName>
        <fullName evidence="4">Putative Flp pilus-assembly TadE/G-like protein</fullName>
    </submittedName>
</protein>
<evidence type="ECO:0000256" key="1">
    <source>
        <dbReference type="SAM" id="MobiDB-lite"/>
    </source>
</evidence>
<feature type="region of interest" description="Disordered" evidence="1">
    <location>
        <begin position="406"/>
        <end position="438"/>
    </location>
</feature>
<dbReference type="EMBL" id="PVTT01000001">
    <property type="protein sequence ID" value="PRY94716.1"/>
    <property type="molecule type" value="Genomic_DNA"/>
</dbReference>
<dbReference type="InterPro" id="IPR028087">
    <property type="entry name" value="Tad_N"/>
</dbReference>
<keyword evidence="2" id="KW-1133">Transmembrane helix</keyword>
<sequence>MPRISFEKTGRGARAFLRGEDGGLTWLAVVIFMLIVIAGGLAVDVANNEYKRARLQGTLDRAVLAAADLDQTGDQETVVRNYMAVEGLQDLPLDVEVFDNGLTRRVSAYSRGPEDTLLIRMLGFDTLPVVGGAVAEENTSDVEISLVLDISTSMRTSGRLEAMQNAAKQFVIDVLPETDDEVGAGVTTVSLVPYSMSVNVGEDLLRRFMNSSDPSGTPLIHDLSFCAAFEDEAFDTLALNPAHMRQADHFIHNDKGRHEWAPYRRPETLLCPRDASIATGGVDVGRMIPFATRSGPLVDAIDALEPVASTGIDNGMRWAVNLLDPSARPIIADLVDENAIDADADGRPVGYARNDNVKIIVFMTDGDPDGQRNLNPALRGDGLSNVFQHTATGKYMILLRDYRQVTGRPEDDDDGRSTGGVDDRGTQPDYPRMTHFPGADPEYETYAELEEDDLEQHALWYWVNDDQVTERERRSNVGRFERYPYTSEGDDDEERNDWDEIGGELRRLTYAEVFDRFTIYDFTNTLYWHPRREGHVSDDDWRVISNPRSDTNDRAGHNSRMMDLCNLARQQRTVTDTRPNILIYTIGFEMDGITTRDNRRKNARDLLRDCASGLSYYYDTEITSDSETVSLAQAFEEISLQINALRLVR</sequence>
<dbReference type="RefSeq" id="WP_158259329.1">
    <property type="nucleotide sequence ID" value="NZ_PVTT01000001.1"/>
</dbReference>
<proteinExistence type="predicted"/>
<gene>
    <name evidence="4" type="ORF">BCF33_0312</name>
</gene>
<feature type="transmembrane region" description="Helical" evidence="2">
    <location>
        <begin position="24"/>
        <end position="46"/>
    </location>
</feature>
<keyword evidence="2" id="KW-0812">Transmembrane</keyword>
<evidence type="ECO:0000313" key="5">
    <source>
        <dbReference type="Proteomes" id="UP000238801"/>
    </source>
</evidence>
<evidence type="ECO:0000256" key="2">
    <source>
        <dbReference type="SAM" id="Phobius"/>
    </source>
</evidence>
<comment type="caution">
    <text evidence="4">The sequence shown here is derived from an EMBL/GenBank/DDBJ whole genome shotgun (WGS) entry which is preliminary data.</text>
</comment>
<dbReference type="SUPFAM" id="SSF53300">
    <property type="entry name" value="vWA-like"/>
    <property type="match status" value="1"/>
</dbReference>
<evidence type="ECO:0000259" key="3">
    <source>
        <dbReference type="Pfam" id="PF13400"/>
    </source>
</evidence>
<organism evidence="4 5">
    <name type="scientific">Hasllibacter halocynthiae</name>
    <dbReference type="NCBI Taxonomy" id="595589"/>
    <lineage>
        <taxon>Bacteria</taxon>
        <taxon>Pseudomonadati</taxon>
        <taxon>Pseudomonadota</taxon>
        <taxon>Alphaproteobacteria</taxon>
        <taxon>Rhodobacterales</taxon>
        <taxon>Roseobacteraceae</taxon>
        <taxon>Hasllibacter</taxon>
    </lineage>
</organism>
<dbReference type="Gene3D" id="3.40.50.410">
    <property type="entry name" value="von Willebrand factor, type A domain"/>
    <property type="match status" value="1"/>
</dbReference>
<keyword evidence="2" id="KW-0472">Membrane</keyword>
<keyword evidence="5" id="KW-1185">Reference proteome</keyword>
<feature type="domain" description="Putative Flp pilus-assembly TadG-like N-terminal" evidence="3">
    <location>
        <begin position="22"/>
        <end position="67"/>
    </location>
</feature>
<dbReference type="Pfam" id="PF13400">
    <property type="entry name" value="Tad"/>
    <property type="match status" value="1"/>
</dbReference>
<evidence type="ECO:0000313" key="4">
    <source>
        <dbReference type="EMBL" id="PRY94716.1"/>
    </source>
</evidence>
<dbReference type="Proteomes" id="UP000238801">
    <property type="component" value="Unassembled WGS sequence"/>
</dbReference>
<accession>A0A2T0X704</accession>
<name>A0A2T0X704_9RHOB</name>
<dbReference type="InterPro" id="IPR036465">
    <property type="entry name" value="vWFA_dom_sf"/>
</dbReference>
<dbReference type="AlphaFoldDB" id="A0A2T0X704"/>